<comment type="caution">
    <text evidence="3">The sequence shown here is derived from an EMBL/GenBank/DDBJ whole genome shotgun (WGS) entry which is preliminary data.</text>
</comment>
<protein>
    <submittedName>
        <fullName evidence="3">Histidine kinase</fullName>
    </submittedName>
</protein>
<gene>
    <name evidence="3" type="ORF">IDJ77_15930</name>
</gene>
<feature type="transmembrane region" description="Helical" evidence="1">
    <location>
        <begin position="124"/>
        <end position="146"/>
    </location>
</feature>
<dbReference type="GO" id="GO:0016301">
    <property type="term" value="F:kinase activity"/>
    <property type="evidence" value="ECO:0007669"/>
    <property type="project" value="UniProtKB-KW"/>
</dbReference>
<proteinExistence type="predicted"/>
<evidence type="ECO:0000313" key="3">
    <source>
        <dbReference type="EMBL" id="MBD1365306.1"/>
    </source>
</evidence>
<keyword evidence="4" id="KW-1185">Reference proteome</keyword>
<dbReference type="InterPro" id="IPR010559">
    <property type="entry name" value="Sig_transdc_His_kin_internal"/>
</dbReference>
<dbReference type="Proteomes" id="UP000606600">
    <property type="component" value="Unassembled WGS sequence"/>
</dbReference>
<sequence length="355" mass="41447">MKKKYIILLHVAFWAVFIISNSVPKFLANNFFSYKHTAPDAVLYFKYLLIEFGYTLILISCFYGSYLFIAPQFFVHKRYVQGIVFMILCMALVILLRYALEYGFFLPVLGFDNYMGHPWPAKRYISNIVLYYFPGNFMYGMAYFFAENWYKNNRRHQELQKEKLSTELAFLRSQVNPHFLFNTINDIYALTYQKSDQAPEALLKLSVMLRYMLRDGNEDFMPLNREVEYLENAIALQRIGAKGVAYINFTQEGYIGDQPVASLLFIAFVENAFKHGVLNEPASPVEIYLHADNLGIIFNVRNKKNKGLKDIRGGIGLSNVQRRLQLIYPDRHQLTVSDSADFYEVNLILKQNEWS</sequence>
<keyword evidence="3" id="KW-0808">Transferase</keyword>
<dbReference type="PANTHER" id="PTHR34220">
    <property type="entry name" value="SENSOR HISTIDINE KINASE YPDA"/>
    <property type="match status" value="1"/>
</dbReference>
<keyword evidence="3" id="KW-0418">Kinase</keyword>
<dbReference type="Pfam" id="PF06580">
    <property type="entry name" value="His_kinase"/>
    <property type="match status" value="1"/>
</dbReference>
<evidence type="ECO:0000313" key="4">
    <source>
        <dbReference type="Proteomes" id="UP000606600"/>
    </source>
</evidence>
<evidence type="ECO:0000259" key="2">
    <source>
        <dbReference type="Pfam" id="PF06580"/>
    </source>
</evidence>
<keyword evidence="1" id="KW-1133">Transmembrane helix</keyword>
<organism evidence="3 4">
    <name type="scientific">Mucilaginibacter pankratovii</name>
    <dbReference type="NCBI Taxonomy" id="2772110"/>
    <lineage>
        <taxon>Bacteria</taxon>
        <taxon>Pseudomonadati</taxon>
        <taxon>Bacteroidota</taxon>
        <taxon>Sphingobacteriia</taxon>
        <taxon>Sphingobacteriales</taxon>
        <taxon>Sphingobacteriaceae</taxon>
        <taxon>Mucilaginibacter</taxon>
    </lineage>
</organism>
<keyword evidence="1" id="KW-0812">Transmembrane</keyword>
<name>A0ABR7WSL5_9SPHI</name>
<keyword evidence="1" id="KW-0472">Membrane</keyword>
<dbReference type="PANTHER" id="PTHR34220:SF7">
    <property type="entry name" value="SENSOR HISTIDINE KINASE YPDA"/>
    <property type="match status" value="1"/>
</dbReference>
<dbReference type="InterPro" id="IPR050640">
    <property type="entry name" value="Bact_2-comp_sensor_kinase"/>
</dbReference>
<feature type="transmembrane region" description="Helical" evidence="1">
    <location>
        <begin position="82"/>
        <end position="104"/>
    </location>
</feature>
<reference evidence="3 4" key="1">
    <citation type="submission" date="2020-09" db="EMBL/GenBank/DDBJ databases">
        <title>Novel species of Mucilaginibacter isolated from a glacier on the Tibetan Plateau.</title>
        <authorList>
            <person name="Liu Q."/>
            <person name="Xin Y.-H."/>
        </authorList>
    </citation>
    <scope>NUCLEOTIDE SEQUENCE [LARGE SCALE GENOMIC DNA]</scope>
    <source>
        <strain evidence="3 4">ZT4R22</strain>
    </source>
</reference>
<accession>A0ABR7WSL5</accession>
<feature type="domain" description="Signal transduction histidine kinase internal region" evidence="2">
    <location>
        <begin position="167"/>
        <end position="239"/>
    </location>
</feature>
<dbReference type="RefSeq" id="WP_191189968.1">
    <property type="nucleotide sequence ID" value="NZ_JACWMY010000008.1"/>
</dbReference>
<evidence type="ECO:0000256" key="1">
    <source>
        <dbReference type="SAM" id="Phobius"/>
    </source>
</evidence>
<dbReference type="EMBL" id="JACWMY010000008">
    <property type="protein sequence ID" value="MBD1365306.1"/>
    <property type="molecule type" value="Genomic_DNA"/>
</dbReference>
<feature type="transmembrane region" description="Helical" evidence="1">
    <location>
        <begin position="52"/>
        <end position="70"/>
    </location>
</feature>